<evidence type="ECO:0000256" key="6">
    <source>
        <dbReference type="ARBA" id="ARBA00022619"/>
    </source>
</evidence>
<keyword evidence="7" id="KW-0808">Transferase</keyword>
<dbReference type="PANTHER" id="PTHR21098">
    <property type="entry name" value="RIBOFLAVIN SYNTHASE ALPHA CHAIN"/>
    <property type="match status" value="1"/>
</dbReference>
<dbReference type="Gene3D" id="2.40.30.20">
    <property type="match status" value="2"/>
</dbReference>
<keyword evidence="13" id="KW-1185">Reference proteome</keyword>
<organism evidence="12 13">
    <name type="scientific">Magnaporthiopsis poae (strain ATCC 64411 / 73-15)</name>
    <name type="common">Kentucky bluegrass fungus</name>
    <name type="synonym">Magnaporthe poae</name>
    <dbReference type="NCBI Taxonomy" id="644358"/>
    <lineage>
        <taxon>Eukaryota</taxon>
        <taxon>Fungi</taxon>
        <taxon>Dikarya</taxon>
        <taxon>Ascomycota</taxon>
        <taxon>Pezizomycotina</taxon>
        <taxon>Sordariomycetes</taxon>
        <taxon>Sordariomycetidae</taxon>
        <taxon>Magnaporthales</taxon>
        <taxon>Magnaporthaceae</taxon>
        <taxon>Magnaporthiopsis</taxon>
    </lineage>
</organism>
<name>A0A0C4DT59_MAGP6</name>
<dbReference type="EnsemblFungi" id="MAPG_03116T0">
    <property type="protein sequence ID" value="MAPG_03116T0"/>
    <property type="gene ID" value="MAPG_03116"/>
</dbReference>
<keyword evidence="6" id="KW-0686">Riboflavin biosynthesis</keyword>
<dbReference type="GO" id="GO:0004746">
    <property type="term" value="F:riboflavin synthase activity"/>
    <property type="evidence" value="ECO:0007669"/>
    <property type="project" value="UniProtKB-EC"/>
</dbReference>
<dbReference type="NCBIfam" id="TIGR00187">
    <property type="entry name" value="ribE"/>
    <property type="match status" value="1"/>
</dbReference>
<proteinExistence type="predicted"/>
<dbReference type="eggNOG" id="KOG3310">
    <property type="taxonomic scope" value="Eukaryota"/>
</dbReference>
<dbReference type="Pfam" id="PF00677">
    <property type="entry name" value="Lum_binding"/>
    <property type="match status" value="2"/>
</dbReference>
<dbReference type="VEuPathDB" id="FungiDB:MAPG_03116"/>
<dbReference type="PIRSF" id="PIRSF000498">
    <property type="entry name" value="Riboflavin_syn_A"/>
    <property type="match status" value="1"/>
</dbReference>
<feature type="domain" description="Lumazine-binding" evidence="10">
    <location>
        <begin position="102"/>
        <end position="203"/>
    </location>
</feature>
<dbReference type="NCBIfam" id="NF006767">
    <property type="entry name" value="PRK09289.1"/>
    <property type="match status" value="1"/>
</dbReference>
<reference evidence="12" key="5">
    <citation type="submission" date="2015-06" db="UniProtKB">
        <authorList>
            <consortium name="EnsemblFungi"/>
        </authorList>
    </citation>
    <scope>IDENTIFICATION</scope>
    <source>
        <strain evidence="12">ATCC 64411</strain>
    </source>
</reference>
<accession>A0A0C4DT59</accession>
<dbReference type="CDD" id="cd00402">
    <property type="entry name" value="Riboflavin_synthase_like"/>
    <property type="match status" value="1"/>
</dbReference>
<evidence type="ECO:0000256" key="4">
    <source>
        <dbReference type="ARBA" id="ARBA00012827"/>
    </source>
</evidence>
<evidence type="ECO:0000256" key="3">
    <source>
        <dbReference type="ARBA" id="ARBA00011233"/>
    </source>
</evidence>
<evidence type="ECO:0000256" key="2">
    <source>
        <dbReference type="ARBA" id="ARBA00004887"/>
    </source>
</evidence>
<dbReference type="Proteomes" id="UP000011715">
    <property type="component" value="Unassembled WGS sequence"/>
</dbReference>
<dbReference type="PANTHER" id="PTHR21098:SF0">
    <property type="entry name" value="RIBOFLAVIN SYNTHASE"/>
    <property type="match status" value="1"/>
</dbReference>
<dbReference type="InterPro" id="IPR017938">
    <property type="entry name" value="Riboflavin_synthase-like_b-brl"/>
</dbReference>
<dbReference type="AlphaFoldDB" id="A0A0C4DT59"/>
<evidence type="ECO:0000256" key="1">
    <source>
        <dbReference type="ARBA" id="ARBA00002803"/>
    </source>
</evidence>
<dbReference type="InterPro" id="IPR001783">
    <property type="entry name" value="Lumazine-bd"/>
</dbReference>
<comment type="subunit">
    <text evidence="3">Homotrimer.</text>
</comment>
<dbReference type="InterPro" id="IPR026017">
    <property type="entry name" value="Lumazine-bd_dom"/>
</dbReference>
<reference evidence="11" key="3">
    <citation type="submission" date="2011-03" db="EMBL/GenBank/DDBJ databases">
        <title>Annotation of Magnaporthe poae ATCC 64411.</title>
        <authorList>
            <person name="Ma L.-J."/>
            <person name="Dead R."/>
            <person name="Young S.K."/>
            <person name="Zeng Q."/>
            <person name="Gargeya S."/>
            <person name="Fitzgerald M."/>
            <person name="Haas B."/>
            <person name="Abouelleil A."/>
            <person name="Alvarado L."/>
            <person name="Arachchi H.M."/>
            <person name="Berlin A."/>
            <person name="Brown A."/>
            <person name="Chapman S.B."/>
            <person name="Chen Z."/>
            <person name="Dunbar C."/>
            <person name="Freedman E."/>
            <person name="Gearin G."/>
            <person name="Gellesch M."/>
            <person name="Goldberg J."/>
            <person name="Griggs A."/>
            <person name="Gujja S."/>
            <person name="Heiman D."/>
            <person name="Howarth C."/>
            <person name="Larson L."/>
            <person name="Lui A."/>
            <person name="MacDonald P.J.P."/>
            <person name="Mehta T."/>
            <person name="Montmayeur A."/>
            <person name="Murphy C."/>
            <person name="Neiman D."/>
            <person name="Pearson M."/>
            <person name="Priest M."/>
            <person name="Roberts A."/>
            <person name="Saif S."/>
            <person name="Shea T."/>
            <person name="Shenoy N."/>
            <person name="Sisk P."/>
            <person name="Stolte C."/>
            <person name="Sykes S."/>
            <person name="Yandava C."/>
            <person name="Wortman J."/>
            <person name="Nusbaum C."/>
            <person name="Birren B."/>
        </authorList>
    </citation>
    <scope>NUCLEOTIDE SEQUENCE</scope>
    <source>
        <strain evidence="11">ATCC 64411</strain>
    </source>
</reference>
<evidence type="ECO:0000256" key="7">
    <source>
        <dbReference type="ARBA" id="ARBA00022679"/>
    </source>
</evidence>
<dbReference type="PROSITE" id="PS51177">
    <property type="entry name" value="LUMAZINE_BIND"/>
    <property type="match status" value="2"/>
</dbReference>
<dbReference type="EMBL" id="GL876967">
    <property type="protein sequence ID" value="KLU84071.1"/>
    <property type="molecule type" value="Genomic_DNA"/>
</dbReference>
<evidence type="ECO:0000256" key="9">
    <source>
        <dbReference type="PROSITE-ProRule" id="PRU00524"/>
    </source>
</evidence>
<evidence type="ECO:0000256" key="8">
    <source>
        <dbReference type="ARBA" id="ARBA00022737"/>
    </source>
</evidence>
<comment type="function">
    <text evidence="1">Catalyzes the dismutation of two molecules of 6,7-dimethyl-8-ribityllumazine, resulting in the formation of riboflavin and 5-amino-6-(D-ribitylamino)uracil.</text>
</comment>
<dbReference type="OMA" id="IGGHAMS"/>
<feature type="repeat" description="Lumazine-binding" evidence="9">
    <location>
        <begin position="1"/>
        <end position="101"/>
    </location>
</feature>
<evidence type="ECO:0000313" key="12">
    <source>
        <dbReference type="EnsemblFungi" id="MAPG_03116T0"/>
    </source>
</evidence>
<protein>
    <recommendedName>
        <fullName evidence="5">Riboflavin synthase</fullName>
        <ecNumber evidence="4">2.5.1.9</ecNumber>
    </recommendedName>
</protein>
<dbReference type="GO" id="GO:0009231">
    <property type="term" value="P:riboflavin biosynthetic process"/>
    <property type="evidence" value="ECO:0007669"/>
    <property type="project" value="UniProtKB-KW"/>
</dbReference>
<evidence type="ECO:0000313" key="13">
    <source>
        <dbReference type="Proteomes" id="UP000011715"/>
    </source>
</evidence>
<feature type="domain" description="Lumazine-binding" evidence="10">
    <location>
        <begin position="1"/>
        <end position="101"/>
    </location>
</feature>
<evidence type="ECO:0000256" key="5">
    <source>
        <dbReference type="ARBA" id="ARBA00013950"/>
    </source>
</evidence>
<dbReference type="FunFam" id="2.40.30.20:FF:000004">
    <property type="entry name" value="Riboflavin synthase, alpha subunit"/>
    <property type="match status" value="1"/>
</dbReference>
<dbReference type="EC" id="2.5.1.9" evidence="4"/>
<comment type="pathway">
    <text evidence="2">Cofactor biosynthesis; riboflavin biosynthesis; riboflavin from 2-hydroxy-3-oxobutyl phosphate and 5-amino-6-(D-ribitylamino)uracil: step 2/2.</text>
</comment>
<dbReference type="InterPro" id="IPR023366">
    <property type="entry name" value="ATP_synth_asu-like_sf"/>
</dbReference>
<dbReference type="FunFam" id="2.40.30.20:FF:000006">
    <property type="entry name" value="Riboflavin synthase, alpha subunit"/>
    <property type="match status" value="1"/>
</dbReference>
<gene>
    <name evidence="11" type="ORF">MAPG_03116</name>
</gene>
<evidence type="ECO:0000259" key="10">
    <source>
        <dbReference type="PROSITE" id="PS51177"/>
    </source>
</evidence>
<evidence type="ECO:0000313" key="11">
    <source>
        <dbReference type="EMBL" id="KLU84071.1"/>
    </source>
</evidence>
<dbReference type="SUPFAM" id="SSF63380">
    <property type="entry name" value="Riboflavin synthase domain-like"/>
    <property type="match status" value="2"/>
</dbReference>
<feature type="repeat" description="Lumazine-binding" evidence="9">
    <location>
        <begin position="102"/>
        <end position="203"/>
    </location>
</feature>
<reference evidence="13" key="1">
    <citation type="submission" date="2010-05" db="EMBL/GenBank/DDBJ databases">
        <title>The genome sequence of Magnaporthe poae strain ATCC 64411.</title>
        <authorList>
            <person name="Ma L.-J."/>
            <person name="Dead R."/>
            <person name="Young S."/>
            <person name="Zeng Q."/>
            <person name="Koehrsen M."/>
            <person name="Alvarado L."/>
            <person name="Berlin A."/>
            <person name="Chapman S.B."/>
            <person name="Chen Z."/>
            <person name="Freedman E."/>
            <person name="Gellesch M."/>
            <person name="Goldberg J."/>
            <person name="Griggs A."/>
            <person name="Gujja S."/>
            <person name="Heilman E.R."/>
            <person name="Heiman D."/>
            <person name="Hepburn T."/>
            <person name="Howarth C."/>
            <person name="Jen D."/>
            <person name="Larson L."/>
            <person name="Mehta T."/>
            <person name="Neiman D."/>
            <person name="Pearson M."/>
            <person name="Roberts A."/>
            <person name="Saif S."/>
            <person name="Shea T."/>
            <person name="Shenoy N."/>
            <person name="Sisk P."/>
            <person name="Stolte C."/>
            <person name="Sykes S."/>
            <person name="Walk T."/>
            <person name="White J."/>
            <person name="Yandava C."/>
            <person name="Haas B."/>
            <person name="Nusbaum C."/>
            <person name="Birren B."/>
        </authorList>
    </citation>
    <scope>NUCLEOTIDE SEQUENCE [LARGE SCALE GENOMIC DNA]</scope>
    <source>
        <strain evidence="13">ATCC 64411 / 73-15</strain>
    </source>
</reference>
<reference evidence="11" key="2">
    <citation type="submission" date="2010-05" db="EMBL/GenBank/DDBJ databases">
        <title>The Genome Sequence of Magnaporthe poae strain ATCC 64411.</title>
        <authorList>
            <consortium name="The Broad Institute Genome Sequencing Platform"/>
            <consortium name="Broad Institute Genome Sequencing Center for Infectious Disease"/>
            <person name="Ma L.-J."/>
            <person name="Dead R."/>
            <person name="Young S."/>
            <person name="Zeng Q."/>
            <person name="Koehrsen M."/>
            <person name="Alvarado L."/>
            <person name="Berlin A."/>
            <person name="Chapman S.B."/>
            <person name="Chen Z."/>
            <person name="Freedman E."/>
            <person name="Gellesch M."/>
            <person name="Goldberg J."/>
            <person name="Griggs A."/>
            <person name="Gujja S."/>
            <person name="Heilman E.R."/>
            <person name="Heiman D."/>
            <person name="Hepburn T."/>
            <person name="Howarth C."/>
            <person name="Jen D."/>
            <person name="Larson L."/>
            <person name="Mehta T."/>
            <person name="Neiman D."/>
            <person name="Pearson M."/>
            <person name="Roberts A."/>
            <person name="Saif S."/>
            <person name="Shea T."/>
            <person name="Shenoy N."/>
            <person name="Sisk P."/>
            <person name="Stolte C."/>
            <person name="Sykes S."/>
            <person name="Walk T."/>
            <person name="White J."/>
            <person name="Yandava C."/>
            <person name="Haas B."/>
            <person name="Nusbaum C."/>
            <person name="Birren B."/>
        </authorList>
    </citation>
    <scope>NUCLEOTIDE SEQUENCE</scope>
    <source>
        <strain evidence="11">ATCC 64411</strain>
    </source>
</reference>
<reference evidence="12" key="4">
    <citation type="journal article" date="2015" name="G3 (Bethesda)">
        <title>Genome sequences of three phytopathogenic species of the Magnaporthaceae family of fungi.</title>
        <authorList>
            <person name="Okagaki L.H."/>
            <person name="Nunes C.C."/>
            <person name="Sailsbery J."/>
            <person name="Clay B."/>
            <person name="Brown D."/>
            <person name="John T."/>
            <person name="Oh Y."/>
            <person name="Young N."/>
            <person name="Fitzgerald M."/>
            <person name="Haas B.J."/>
            <person name="Zeng Q."/>
            <person name="Young S."/>
            <person name="Adiconis X."/>
            <person name="Fan L."/>
            <person name="Levin J.Z."/>
            <person name="Mitchell T.K."/>
            <person name="Okubara P.A."/>
            <person name="Farman M.L."/>
            <person name="Kohn L.M."/>
            <person name="Birren B."/>
            <person name="Ma L.-J."/>
            <person name="Dean R.A."/>
        </authorList>
    </citation>
    <scope>NUCLEOTIDE SEQUENCE</scope>
    <source>
        <strain evidence="12">ATCC 64411 / 73-15</strain>
    </source>
</reference>
<sequence length="231" mass="24313">MFTGIVEEIGVVAELNPHDATGGTSLTISLPAGSTLLSDCHDGDSIAVNGVCLTVTSFSARDFSVGVAPETLRVTDLGGLVAGSRVNLERAVRADTRMGGHFVQGHVDATATIVGRRADGNAVTMRFKPTSEPEKIMKYVVRKGYVALDGTSLTVTQVDDAEGWWEVMLIVYTQERVVLAQKGVGDSVNVEVDVLAKYAEKSMAGYISSLGAGGNLEKIVQGVVGQGKLQQ</sequence>
<dbReference type="EMBL" id="ADBL01000760">
    <property type="status" value="NOT_ANNOTATED_CDS"/>
    <property type="molecule type" value="Genomic_DNA"/>
</dbReference>
<dbReference type="STRING" id="644358.A0A0C4DT59"/>
<dbReference type="OrthoDB" id="10258924at2759"/>
<keyword evidence="8" id="KW-0677">Repeat</keyword>